<dbReference type="AlphaFoldDB" id="A0AAW2BW47"/>
<comment type="caution">
    <text evidence="1">The sequence shown here is derived from an EMBL/GenBank/DDBJ whole genome shotgun (WGS) entry which is preliminary data.</text>
</comment>
<dbReference type="Proteomes" id="UP001459277">
    <property type="component" value="Unassembled WGS sequence"/>
</dbReference>
<accession>A0AAW2BW47</accession>
<reference evidence="1 2" key="1">
    <citation type="submission" date="2024-01" db="EMBL/GenBank/DDBJ databases">
        <title>A telomere-to-telomere, gap-free genome of sweet tea (Lithocarpus litseifolius).</title>
        <authorList>
            <person name="Zhou J."/>
        </authorList>
    </citation>
    <scope>NUCLEOTIDE SEQUENCE [LARGE SCALE GENOMIC DNA]</scope>
    <source>
        <strain evidence="1">Zhou-2022a</strain>
        <tissue evidence="1">Leaf</tissue>
    </source>
</reference>
<name>A0AAW2BW47_9ROSI</name>
<evidence type="ECO:0000313" key="1">
    <source>
        <dbReference type="EMBL" id="KAK9990096.1"/>
    </source>
</evidence>
<sequence>MKPLVTRSKMNFTSLNLNPINEHESAICSQEQKHQMGCKKRKNWRNVHNPMNCVPPANLHRSWGFKTKSEIICITCISDCNVLCETLAAYNKTHLQLHMNNREISFFFFFNKFYKASREGSAQVN</sequence>
<organism evidence="1 2">
    <name type="scientific">Lithocarpus litseifolius</name>
    <dbReference type="NCBI Taxonomy" id="425828"/>
    <lineage>
        <taxon>Eukaryota</taxon>
        <taxon>Viridiplantae</taxon>
        <taxon>Streptophyta</taxon>
        <taxon>Embryophyta</taxon>
        <taxon>Tracheophyta</taxon>
        <taxon>Spermatophyta</taxon>
        <taxon>Magnoliopsida</taxon>
        <taxon>eudicotyledons</taxon>
        <taxon>Gunneridae</taxon>
        <taxon>Pentapetalae</taxon>
        <taxon>rosids</taxon>
        <taxon>fabids</taxon>
        <taxon>Fagales</taxon>
        <taxon>Fagaceae</taxon>
        <taxon>Lithocarpus</taxon>
    </lineage>
</organism>
<keyword evidence="2" id="KW-1185">Reference proteome</keyword>
<evidence type="ECO:0008006" key="3">
    <source>
        <dbReference type="Google" id="ProtNLM"/>
    </source>
</evidence>
<protein>
    <recommendedName>
        <fullName evidence="3">C2H2-type domain-containing protein</fullName>
    </recommendedName>
</protein>
<dbReference type="EMBL" id="JAZDWU010000009">
    <property type="protein sequence ID" value="KAK9990096.1"/>
    <property type="molecule type" value="Genomic_DNA"/>
</dbReference>
<gene>
    <name evidence="1" type="ORF">SO802_025081</name>
</gene>
<evidence type="ECO:0000313" key="2">
    <source>
        <dbReference type="Proteomes" id="UP001459277"/>
    </source>
</evidence>
<proteinExistence type="predicted"/>